<accession>A0A0U3FWE2</accession>
<dbReference type="Pfam" id="PF02452">
    <property type="entry name" value="PemK_toxin"/>
    <property type="match status" value="1"/>
</dbReference>
<dbReference type="Proteomes" id="UP000065151">
    <property type="component" value="Chromosome"/>
</dbReference>
<feature type="region of interest" description="Disordered" evidence="1">
    <location>
        <begin position="25"/>
        <end position="44"/>
    </location>
</feature>
<dbReference type="EMBL" id="CP013747">
    <property type="protein sequence ID" value="ALV43383.1"/>
    <property type="molecule type" value="Genomic_DNA"/>
</dbReference>
<evidence type="ECO:0000313" key="2">
    <source>
        <dbReference type="EMBL" id="ALV43383.1"/>
    </source>
</evidence>
<sequence length="182" mass="19871">MPINLRSLANAVRTSVRVLQKFRTGATRSAGPHTPAPARQAAPVKPAPHGVYPGDFAGAASIRYAPQPEGSPDPGEIVWTWVPYEEDHTRGKDRPVLLVGKSGQYLLGVMLTSRDHDHAGNGSGDYVDIGTGSWDRQQRPSEANLGRILQISPDAIRREGAVLDRKRFDLVAAGIRRRHGWK</sequence>
<dbReference type="InterPro" id="IPR003477">
    <property type="entry name" value="PemK-like"/>
</dbReference>
<dbReference type="STRING" id="121292.AU252_21260"/>
<gene>
    <name evidence="2" type="ORF">AU252_21260</name>
</gene>
<evidence type="ECO:0008006" key="4">
    <source>
        <dbReference type="Google" id="ProtNLM"/>
    </source>
</evidence>
<evidence type="ECO:0000256" key="1">
    <source>
        <dbReference type="SAM" id="MobiDB-lite"/>
    </source>
</evidence>
<dbReference type="AlphaFoldDB" id="A0A0U3FWE2"/>
<reference evidence="2 3" key="1">
    <citation type="submission" date="2015-12" db="EMBL/GenBank/DDBJ databases">
        <authorList>
            <person name="Shamseldin A."/>
            <person name="Moawad H."/>
            <person name="Abd El-Rahim W.M."/>
            <person name="Sadowsky M.J."/>
        </authorList>
    </citation>
    <scope>NUCLEOTIDE SEQUENCE [LARGE SCALE GENOMIC DNA]</scope>
    <source>
        <strain evidence="2 3">Ar51</strain>
    </source>
</reference>
<name>A0A0U3FWE2_9MICC</name>
<organism evidence="2">
    <name type="scientific">Pseudarthrobacter sulfonivorans</name>
    <dbReference type="NCBI Taxonomy" id="121292"/>
    <lineage>
        <taxon>Bacteria</taxon>
        <taxon>Bacillati</taxon>
        <taxon>Actinomycetota</taxon>
        <taxon>Actinomycetes</taxon>
        <taxon>Micrococcales</taxon>
        <taxon>Micrococcaceae</taxon>
        <taxon>Pseudarthrobacter</taxon>
    </lineage>
</organism>
<proteinExistence type="predicted"/>
<dbReference type="KEGG" id="psul:AU252_21260"/>
<dbReference type="RefSeq" id="WP_058932415.1">
    <property type="nucleotide sequence ID" value="NZ_CP013747.1"/>
</dbReference>
<protein>
    <recommendedName>
        <fullName evidence="4">RNA 3'-terminal phosphate cyclase</fullName>
    </recommendedName>
</protein>
<dbReference type="SUPFAM" id="SSF50118">
    <property type="entry name" value="Cell growth inhibitor/plasmid maintenance toxic component"/>
    <property type="match status" value="1"/>
</dbReference>
<evidence type="ECO:0000313" key="3">
    <source>
        <dbReference type="Proteomes" id="UP000065151"/>
    </source>
</evidence>
<dbReference type="GO" id="GO:0003677">
    <property type="term" value="F:DNA binding"/>
    <property type="evidence" value="ECO:0007669"/>
    <property type="project" value="InterPro"/>
</dbReference>